<accession>A0A9Q3DWR0</accession>
<dbReference type="AlphaFoldDB" id="A0A9Q3DWR0"/>
<organism evidence="1 2">
    <name type="scientific">Austropuccinia psidii MF-1</name>
    <dbReference type="NCBI Taxonomy" id="1389203"/>
    <lineage>
        <taxon>Eukaryota</taxon>
        <taxon>Fungi</taxon>
        <taxon>Dikarya</taxon>
        <taxon>Basidiomycota</taxon>
        <taxon>Pucciniomycotina</taxon>
        <taxon>Pucciniomycetes</taxon>
        <taxon>Pucciniales</taxon>
        <taxon>Sphaerophragmiaceae</taxon>
        <taxon>Austropuccinia</taxon>
    </lineage>
</organism>
<evidence type="ECO:0000313" key="2">
    <source>
        <dbReference type="Proteomes" id="UP000765509"/>
    </source>
</evidence>
<gene>
    <name evidence="1" type="ORF">O181_051230</name>
</gene>
<reference evidence="1" key="1">
    <citation type="submission" date="2021-03" db="EMBL/GenBank/DDBJ databases">
        <title>Draft genome sequence of rust myrtle Austropuccinia psidii MF-1, a brazilian biotype.</title>
        <authorList>
            <person name="Quecine M.C."/>
            <person name="Pachon D.M.R."/>
            <person name="Bonatelli M.L."/>
            <person name="Correr F.H."/>
            <person name="Franceschini L.M."/>
            <person name="Leite T.F."/>
            <person name="Margarido G.R.A."/>
            <person name="Almeida C.A."/>
            <person name="Ferrarezi J.A."/>
            <person name="Labate C.A."/>
        </authorList>
    </citation>
    <scope>NUCLEOTIDE SEQUENCE</scope>
    <source>
        <strain evidence="1">MF-1</strain>
    </source>
</reference>
<proteinExistence type="predicted"/>
<evidence type="ECO:0000313" key="1">
    <source>
        <dbReference type="EMBL" id="MBW0511515.1"/>
    </source>
</evidence>
<dbReference type="EMBL" id="AVOT02022224">
    <property type="protein sequence ID" value="MBW0511515.1"/>
    <property type="molecule type" value="Genomic_DNA"/>
</dbReference>
<keyword evidence="2" id="KW-1185">Reference proteome</keyword>
<comment type="caution">
    <text evidence="1">The sequence shown here is derived from an EMBL/GenBank/DDBJ whole genome shotgun (WGS) entry which is preliminary data.</text>
</comment>
<sequence length="287" mass="32968">MLLRTSIHEEDLDKIESTTKIYCQTLRLGWSMINSKPNLHLTQHLPKVIKELGPPRSLAVWAYKRMNRTFGDIPWNNKPSEISQTILKRWISKVQYQWISKLPNLQQSVGRNNPLIALHQPKNISASHKIQLHDAIFQQWKLLVSRDLRDVVNLFECKKSINFEKKRYCNVKSHVEDSIIEYSINNVKSLGHIDNIVSLVGGDPNIWWLIIKPFKNLENNEIEKDPFHPFPDLNCSILLDQTEDAIIINSQSVLGHAACLKNPPGTFGIDQATLCLVSLHSSQWIGD</sequence>
<dbReference type="OrthoDB" id="3247418at2759"/>
<protein>
    <submittedName>
        <fullName evidence="1">Uncharacterized protein</fullName>
    </submittedName>
</protein>
<name>A0A9Q3DWR0_9BASI</name>
<dbReference type="Proteomes" id="UP000765509">
    <property type="component" value="Unassembled WGS sequence"/>
</dbReference>